<evidence type="ECO:0000313" key="2">
    <source>
        <dbReference type="EMBL" id="KTD06950.1"/>
    </source>
</evidence>
<sequence length="302" mass="34647">MPKVALRSLQDLRQTGDLIYRSSKLNPNDLQDNCIYLDRIETTVKGTGFGTAAMRYIINESFARGYEGNLKTDSSWDSHLFYLALGLIPEERQVPYVQNKYGIPADDSLAIVVDFFEKHEGENGEELKSALQELLEDNDYLLDEIAVILQKEGKIERKQSANIDDLLKNREFLSEISYATSSYLHDQFIPSLLHILEKNIGKKSVETNTSSLNAVMMVLSDEGKKRWKKALDNESEFKTFKQFEQLHPYMDNAQKEKLQSILAKNATFKQQAPQLFFSQLQQEQKEEEPAPTNQAVFNPNQH</sequence>
<evidence type="ECO:0000313" key="3">
    <source>
        <dbReference type="Proteomes" id="UP000054715"/>
    </source>
</evidence>
<evidence type="ECO:0000256" key="1">
    <source>
        <dbReference type="SAM" id="MobiDB-lite"/>
    </source>
</evidence>
<dbReference type="Proteomes" id="UP000054715">
    <property type="component" value="Unassembled WGS sequence"/>
</dbReference>
<comment type="caution">
    <text evidence="2">The sequence shown here is derived from an EMBL/GenBank/DDBJ whole genome shotgun (WGS) entry which is preliminary data.</text>
</comment>
<dbReference type="RefSeq" id="WP_058449171.1">
    <property type="nucleotide sequence ID" value="NZ_CAAAJF010000012.1"/>
</dbReference>
<dbReference type="STRING" id="455.Ljam_1145"/>
<dbReference type="AlphaFoldDB" id="A0A0W0UH37"/>
<dbReference type="PATRIC" id="fig|455.5.peg.1211"/>
<feature type="region of interest" description="Disordered" evidence="1">
    <location>
        <begin position="280"/>
        <end position="302"/>
    </location>
</feature>
<proteinExistence type="predicted"/>
<dbReference type="OrthoDB" id="10013305at2"/>
<gene>
    <name evidence="2" type="ORF">Ljam_1145</name>
</gene>
<name>A0A0W0UH37_9GAMM</name>
<organism evidence="2 3">
    <name type="scientific">Legionella jamestowniensis</name>
    <dbReference type="NCBI Taxonomy" id="455"/>
    <lineage>
        <taxon>Bacteria</taxon>
        <taxon>Pseudomonadati</taxon>
        <taxon>Pseudomonadota</taxon>
        <taxon>Gammaproteobacteria</taxon>
        <taxon>Legionellales</taxon>
        <taxon>Legionellaceae</taxon>
        <taxon>Legionella</taxon>
    </lineage>
</organism>
<reference evidence="2 3" key="1">
    <citation type="submission" date="2015-11" db="EMBL/GenBank/DDBJ databases">
        <title>Genomic analysis of 38 Legionella species identifies large and diverse effector repertoires.</title>
        <authorList>
            <person name="Burstein D."/>
            <person name="Amaro F."/>
            <person name="Zusman T."/>
            <person name="Lifshitz Z."/>
            <person name="Cohen O."/>
            <person name="Gilbert J.A."/>
            <person name="Pupko T."/>
            <person name="Shuman H.A."/>
            <person name="Segal G."/>
        </authorList>
    </citation>
    <scope>NUCLEOTIDE SEQUENCE [LARGE SCALE GENOMIC DNA]</scope>
    <source>
        <strain evidence="2 3">JA-26-G1-E2</strain>
    </source>
</reference>
<protein>
    <submittedName>
        <fullName evidence="2">Uncharacterized protein</fullName>
    </submittedName>
</protein>
<feature type="compositionally biased region" description="Polar residues" evidence="1">
    <location>
        <begin position="291"/>
        <end position="302"/>
    </location>
</feature>
<accession>A0A0W0UH37</accession>
<dbReference type="EMBL" id="LNYG01000013">
    <property type="protein sequence ID" value="KTD06950.1"/>
    <property type="molecule type" value="Genomic_DNA"/>
</dbReference>